<evidence type="ECO:0008006" key="4">
    <source>
        <dbReference type="Google" id="ProtNLM"/>
    </source>
</evidence>
<keyword evidence="3" id="KW-1185">Reference proteome</keyword>
<evidence type="ECO:0000313" key="2">
    <source>
        <dbReference type="EMBL" id="OEK07522.1"/>
    </source>
</evidence>
<organism evidence="2 3">
    <name type="scientific">Flavivirga aquatica</name>
    <dbReference type="NCBI Taxonomy" id="1849968"/>
    <lineage>
        <taxon>Bacteria</taxon>
        <taxon>Pseudomonadati</taxon>
        <taxon>Bacteroidota</taxon>
        <taxon>Flavobacteriia</taxon>
        <taxon>Flavobacteriales</taxon>
        <taxon>Flavobacteriaceae</taxon>
        <taxon>Flavivirga</taxon>
    </lineage>
</organism>
<reference evidence="2 3" key="1">
    <citation type="submission" date="2016-05" db="EMBL/GenBank/DDBJ databases">
        <title>Draft Genome Sequence of Algibacter sp. Strain SK-16 Isolated from the Surface Water of Aburatsubo Inlet.</title>
        <authorList>
            <person name="Wong S.-K."/>
            <person name="Yoshizawa S."/>
            <person name="Nakajima Y."/>
            <person name="Ogura Y."/>
            <person name="Tetsuya H."/>
            <person name="Hamasaki K."/>
        </authorList>
    </citation>
    <scope>NUCLEOTIDE SEQUENCE [LARGE SCALE GENOMIC DNA]</scope>
    <source>
        <strain evidence="2 3">SK-16</strain>
    </source>
</reference>
<proteinExistence type="predicted"/>
<dbReference type="Proteomes" id="UP000095713">
    <property type="component" value="Unassembled WGS sequence"/>
</dbReference>
<evidence type="ECO:0000313" key="3">
    <source>
        <dbReference type="Proteomes" id="UP000095713"/>
    </source>
</evidence>
<sequence>MVFSYQTTFGINIFQEPEQLREFDENFKTRYSSDKYNYEGKKIVSKTQVGSGNYEDYKNKKAKRKERDNSESISINLGLLGWLFYLAIAIAVVYLVYILLNEGGSGLFSSKQSKKLNSDFEEITSENIENADIQALIKRAENDNNYRLAIRYYYLLVLKTLSLKNYIKFEDDKTNSQYLNEISNTPFSNKFSYSSYLYNYIWYGEFPLNMEKYTQAKRHFTTLLKQVK</sequence>
<dbReference type="AlphaFoldDB" id="A0A1E5T822"/>
<comment type="caution">
    <text evidence="2">The sequence shown here is derived from an EMBL/GenBank/DDBJ whole genome shotgun (WGS) entry which is preliminary data.</text>
</comment>
<evidence type="ECO:0000256" key="1">
    <source>
        <dbReference type="SAM" id="Phobius"/>
    </source>
</evidence>
<gene>
    <name evidence="2" type="ORF">A8C32_17145</name>
</gene>
<dbReference type="EMBL" id="MDJD01000047">
    <property type="protein sequence ID" value="OEK07522.1"/>
    <property type="molecule type" value="Genomic_DNA"/>
</dbReference>
<keyword evidence="1" id="KW-0812">Transmembrane</keyword>
<keyword evidence="1" id="KW-0472">Membrane</keyword>
<accession>A0A1E5T822</accession>
<name>A0A1E5T822_9FLAO</name>
<protein>
    <recommendedName>
        <fullName evidence="4">DUF4129 domain-containing protein</fullName>
    </recommendedName>
</protein>
<dbReference type="STRING" id="1849968.A8C32_17145"/>
<feature type="transmembrane region" description="Helical" evidence="1">
    <location>
        <begin position="73"/>
        <end position="100"/>
    </location>
</feature>
<keyword evidence="1" id="KW-1133">Transmembrane helix</keyword>